<dbReference type="InterPro" id="IPR013783">
    <property type="entry name" value="Ig-like_fold"/>
</dbReference>
<keyword evidence="3" id="KW-1185">Reference proteome</keyword>
<dbReference type="NCBIfam" id="TIGR04183">
    <property type="entry name" value="Por_Secre_tail"/>
    <property type="match status" value="1"/>
</dbReference>
<evidence type="ECO:0000259" key="1">
    <source>
        <dbReference type="Pfam" id="PF18962"/>
    </source>
</evidence>
<organism evidence="2 3">
    <name type="scientific">Hymenobacter duratus</name>
    <dbReference type="NCBI Taxonomy" id="2771356"/>
    <lineage>
        <taxon>Bacteria</taxon>
        <taxon>Pseudomonadati</taxon>
        <taxon>Bacteroidota</taxon>
        <taxon>Cytophagia</taxon>
        <taxon>Cytophagales</taxon>
        <taxon>Hymenobacteraceae</taxon>
        <taxon>Hymenobacter</taxon>
    </lineage>
</organism>
<accession>A0ABR8JBQ0</accession>
<evidence type="ECO:0000313" key="2">
    <source>
        <dbReference type="EMBL" id="MBD2714157.1"/>
    </source>
</evidence>
<dbReference type="Gene3D" id="2.60.40.10">
    <property type="entry name" value="Immunoglobulins"/>
    <property type="match status" value="1"/>
</dbReference>
<sequence length="634" mass="66671">MGVVPVGVNVRMSGRVLKNSRAGFVIGSSSILSAIGPIRIKTYDGTTEKESLTVTSLASTVLGSGAPGRLEFVAKEEFDHLEIIATSLVGVDYDIRVYYAYGVDANVVETATGVVSRFPSPAAGVNYSTEVVDNGVSVCVNSGVQNPSFAADASLTNYATFNSVLGVSCPNSLKVKLENGVPGGYYAGFVVGKQGLADISLLGGLRLTTYLNGEPRESVTGLELLTVTALPNDQYQISFPTNRAFDEVKLTRSSGLSVLDGLEVYYGFGLEPGVFKDQTPVRSDFSSGAAGQVSYSGSGSIQNPQNIANASLTDYAEIRTSVVGVLTSNAVRVNLNGSGQAGNAAGVVLNTGAGLLNTQLLNDITIRTYDSNNRLLETASGASLLSQGLLTNGNTEVYFNTTQNFQRVEIEINTTLSVFDRTRILYAFAEDRPNGFPLTITAPGPLPVELAAFDAKASGVAVDVAWRTASETNNSYFLVERALQAKDGFKAVGRVEGAGSSTGRSYSFRDETAGKAGAATLYYRLRQVDTDGTSQFSPVAVVTLNPSKAEVLAVYPNPAASSDAVTIELQAFGENAPGLLKIYDTQGKLLRQMPASKAVMSLQGEVLPAGLYNVVLTGSQGQKLGSQRLVVTGR</sequence>
<reference evidence="2 3" key="1">
    <citation type="submission" date="2020-09" db="EMBL/GenBank/DDBJ databases">
        <authorList>
            <person name="Kim M.K."/>
        </authorList>
    </citation>
    <scope>NUCLEOTIDE SEQUENCE [LARGE SCALE GENOMIC DNA]</scope>
    <source>
        <strain evidence="2 3">BT646</strain>
    </source>
</reference>
<protein>
    <submittedName>
        <fullName evidence="2">T9SS type A sorting domain-containing protein</fullName>
    </submittedName>
</protein>
<name>A0ABR8JBQ0_9BACT</name>
<dbReference type="RefSeq" id="WP_190783264.1">
    <property type="nucleotide sequence ID" value="NZ_JACWZZ010000001.1"/>
</dbReference>
<dbReference type="Pfam" id="PF18962">
    <property type="entry name" value="Por_Secre_tail"/>
    <property type="match status" value="1"/>
</dbReference>
<proteinExistence type="predicted"/>
<evidence type="ECO:0000313" key="3">
    <source>
        <dbReference type="Proteomes" id="UP000642468"/>
    </source>
</evidence>
<gene>
    <name evidence="2" type="ORF">IC231_03815</name>
</gene>
<dbReference type="InterPro" id="IPR026444">
    <property type="entry name" value="Secre_tail"/>
</dbReference>
<dbReference type="Proteomes" id="UP000642468">
    <property type="component" value="Unassembled WGS sequence"/>
</dbReference>
<comment type="caution">
    <text evidence="2">The sequence shown here is derived from an EMBL/GenBank/DDBJ whole genome shotgun (WGS) entry which is preliminary data.</text>
</comment>
<dbReference type="EMBL" id="JACWZZ010000001">
    <property type="protein sequence ID" value="MBD2714157.1"/>
    <property type="molecule type" value="Genomic_DNA"/>
</dbReference>
<feature type="domain" description="Secretion system C-terminal sorting" evidence="1">
    <location>
        <begin position="554"/>
        <end position="624"/>
    </location>
</feature>